<feature type="compositionally biased region" description="Pro residues" evidence="1">
    <location>
        <begin position="1"/>
        <end position="10"/>
    </location>
</feature>
<protein>
    <submittedName>
        <fullName evidence="2">Uncharacterized protein</fullName>
    </submittedName>
</protein>
<proteinExistence type="predicted"/>
<dbReference type="Proteomes" id="UP001152562">
    <property type="component" value="Unassembled WGS sequence"/>
</dbReference>
<name>A0A9P0TNM7_PIEBR</name>
<comment type="caution">
    <text evidence="2">The sequence shown here is derived from an EMBL/GenBank/DDBJ whole genome shotgun (WGS) entry which is preliminary data.</text>
</comment>
<dbReference type="EMBL" id="CALOZG010000020">
    <property type="protein sequence ID" value="CAH4031941.1"/>
    <property type="molecule type" value="Genomic_DNA"/>
</dbReference>
<evidence type="ECO:0000256" key="1">
    <source>
        <dbReference type="SAM" id="MobiDB-lite"/>
    </source>
</evidence>
<feature type="region of interest" description="Disordered" evidence="1">
    <location>
        <begin position="1"/>
        <end position="25"/>
    </location>
</feature>
<dbReference type="AlphaFoldDB" id="A0A9P0TNM7"/>
<sequence>MNRAPTPAPRPLRSKKETHQQPLQLYRRETQSSLTLYGFRVKLSRYADRVIFTHLHHYIWPGCLFGRNGNLKENPPYAPRTFDLDRTFVESIDAFT</sequence>
<accession>A0A9P0TNM7</accession>
<evidence type="ECO:0000313" key="3">
    <source>
        <dbReference type="Proteomes" id="UP001152562"/>
    </source>
</evidence>
<keyword evidence="3" id="KW-1185">Reference proteome</keyword>
<organism evidence="2 3">
    <name type="scientific">Pieris brassicae</name>
    <name type="common">White butterfly</name>
    <name type="synonym">Large white butterfly</name>
    <dbReference type="NCBI Taxonomy" id="7116"/>
    <lineage>
        <taxon>Eukaryota</taxon>
        <taxon>Metazoa</taxon>
        <taxon>Ecdysozoa</taxon>
        <taxon>Arthropoda</taxon>
        <taxon>Hexapoda</taxon>
        <taxon>Insecta</taxon>
        <taxon>Pterygota</taxon>
        <taxon>Neoptera</taxon>
        <taxon>Endopterygota</taxon>
        <taxon>Lepidoptera</taxon>
        <taxon>Glossata</taxon>
        <taxon>Ditrysia</taxon>
        <taxon>Papilionoidea</taxon>
        <taxon>Pieridae</taxon>
        <taxon>Pierinae</taxon>
        <taxon>Pieris</taxon>
    </lineage>
</organism>
<evidence type="ECO:0000313" key="2">
    <source>
        <dbReference type="EMBL" id="CAH4031941.1"/>
    </source>
</evidence>
<reference evidence="2" key="1">
    <citation type="submission" date="2022-05" db="EMBL/GenBank/DDBJ databases">
        <authorList>
            <person name="Okamura Y."/>
        </authorList>
    </citation>
    <scope>NUCLEOTIDE SEQUENCE</scope>
</reference>
<gene>
    <name evidence="2" type="ORF">PIBRA_LOCUS8393</name>
</gene>